<evidence type="ECO:0000256" key="4">
    <source>
        <dbReference type="SAM" id="Phobius"/>
    </source>
</evidence>
<dbReference type="InterPro" id="IPR001173">
    <property type="entry name" value="Glyco_trans_2-like"/>
</dbReference>
<keyword evidence="4" id="KW-1133">Transmembrane helix</keyword>
<name>E4RYQ6_LEAB4</name>
<keyword evidence="3 6" id="KW-0808">Transferase</keyword>
<evidence type="ECO:0000313" key="7">
    <source>
        <dbReference type="Proteomes" id="UP000007435"/>
    </source>
</evidence>
<feature type="transmembrane region" description="Helical" evidence="4">
    <location>
        <begin position="139"/>
        <end position="159"/>
    </location>
</feature>
<evidence type="ECO:0000256" key="2">
    <source>
        <dbReference type="ARBA" id="ARBA00022676"/>
    </source>
</evidence>
<proteinExistence type="inferred from homology"/>
<reference key="1">
    <citation type="submission" date="2010-11" db="EMBL/GenBank/DDBJ databases">
        <title>The complete genome of Leadbetterella byssophila DSM 17132.</title>
        <authorList>
            <consortium name="US DOE Joint Genome Institute (JGI-PGF)"/>
            <person name="Lucas S."/>
            <person name="Copeland A."/>
            <person name="Lapidus A."/>
            <person name="Glavina del Rio T."/>
            <person name="Dalin E."/>
            <person name="Tice H."/>
            <person name="Bruce D."/>
            <person name="Goodwin L."/>
            <person name="Pitluck S."/>
            <person name="Kyrpides N."/>
            <person name="Mavromatis K."/>
            <person name="Ivanova N."/>
            <person name="Teshima H."/>
            <person name="Brettin T."/>
            <person name="Detter J.C."/>
            <person name="Han C."/>
            <person name="Tapia R."/>
            <person name="Land M."/>
            <person name="Hauser L."/>
            <person name="Markowitz V."/>
            <person name="Cheng J.-F."/>
            <person name="Hugenholtz P."/>
            <person name="Woyke T."/>
            <person name="Wu D."/>
            <person name="Tindall B."/>
            <person name="Pomrenke H.G."/>
            <person name="Brambilla E."/>
            <person name="Klenk H.-P."/>
            <person name="Eisen J.A."/>
        </authorList>
    </citation>
    <scope>NUCLEOTIDE SEQUENCE [LARGE SCALE GENOMIC DNA]</scope>
    <source>
        <strain>DSM 17132</strain>
    </source>
</reference>
<evidence type="ECO:0000256" key="3">
    <source>
        <dbReference type="ARBA" id="ARBA00022679"/>
    </source>
</evidence>
<dbReference type="CAZy" id="GT2">
    <property type="family name" value="Glycosyltransferase Family 2"/>
</dbReference>
<sequence>MMKPLVSILIPARNEEDNLPHLFQSLDGLQYSKEAYEIILGNDQSHDKTGELMDAYASQRPNVKVFHVSEEESILKGKTRVLDLLASEAQGEYLFFTDADMELPPYWISGLLKHFQGNTGVVVGVTTVKRDTFWGLMQGMEWLMALTLFYLVSLLRIPVTGMGNNMAVSRRAYDAIGGYKKIGFSIVEDYLLYSQIIKSGFGFVQAFEADVLAWTKPAENYWKQRKRWLKGAIENAPKTVFWGFLQAISLPLFIVLGIYSSSTFILALSLLLLFHFFIILFYQKKLKLRGFVTYLPLFFIYLSVAWLLQFLYYLFQRETHWKDRKY</sequence>
<dbReference type="PANTHER" id="PTHR43630:SF1">
    <property type="entry name" value="POLY-BETA-1,6-N-ACETYL-D-GLUCOSAMINE SYNTHASE"/>
    <property type="match status" value="1"/>
</dbReference>
<protein>
    <submittedName>
        <fullName evidence="6">Glycosyl transferase family 2</fullName>
    </submittedName>
</protein>
<dbReference type="eggNOG" id="COG1215">
    <property type="taxonomic scope" value="Bacteria"/>
</dbReference>
<evidence type="ECO:0000256" key="1">
    <source>
        <dbReference type="ARBA" id="ARBA00006739"/>
    </source>
</evidence>
<dbReference type="Gene3D" id="3.90.550.10">
    <property type="entry name" value="Spore Coat Polysaccharide Biosynthesis Protein SpsA, Chain A"/>
    <property type="match status" value="1"/>
</dbReference>
<keyword evidence="7" id="KW-1185">Reference proteome</keyword>
<dbReference type="InterPro" id="IPR029044">
    <property type="entry name" value="Nucleotide-diphossugar_trans"/>
</dbReference>
<feature type="transmembrane region" description="Helical" evidence="4">
    <location>
        <begin position="240"/>
        <end position="259"/>
    </location>
</feature>
<keyword evidence="2" id="KW-0328">Glycosyltransferase</keyword>
<dbReference type="GO" id="GO:0016757">
    <property type="term" value="F:glycosyltransferase activity"/>
    <property type="evidence" value="ECO:0007669"/>
    <property type="project" value="UniProtKB-KW"/>
</dbReference>
<dbReference type="EMBL" id="CP002305">
    <property type="protein sequence ID" value="ADQ16418.1"/>
    <property type="molecule type" value="Genomic_DNA"/>
</dbReference>
<dbReference type="Pfam" id="PF00535">
    <property type="entry name" value="Glycos_transf_2"/>
    <property type="match status" value="1"/>
</dbReference>
<evidence type="ECO:0000313" key="6">
    <source>
        <dbReference type="EMBL" id="ADQ16418.1"/>
    </source>
</evidence>
<dbReference type="STRING" id="649349.Lbys_0656"/>
<dbReference type="SUPFAM" id="SSF53448">
    <property type="entry name" value="Nucleotide-diphospho-sugar transferases"/>
    <property type="match status" value="1"/>
</dbReference>
<dbReference type="PANTHER" id="PTHR43630">
    <property type="entry name" value="POLY-BETA-1,6-N-ACETYL-D-GLUCOSAMINE SYNTHASE"/>
    <property type="match status" value="1"/>
</dbReference>
<keyword evidence="4" id="KW-0472">Membrane</keyword>
<evidence type="ECO:0000259" key="5">
    <source>
        <dbReference type="Pfam" id="PF00535"/>
    </source>
</evidence>
<feature type="domain" description="Glycosyltransferase 2-like" evidence="5">
    <location>
        <begin position="7"/>
        <end position="175"/>
    </location>
</feature>
<dbReference type="AlphaFoldDB" id="E4RYQ6"/>
<organism evidence="6 7">
    <name type="scientific">Leadbetterella byssophila (strain DSM 17132 / JCM 16389 / KACC 11308 / NBRC 106382 / 4M15)</name>
    <dbReference type="NCBI Taxonomy" id="649349"/>
    <lineage>
        <taxon>Bacteria</taxon>
        <taxon>Pseudomonadati</taxon>
        <taxon>Bacteroidota</taxon>
        <taxon>Cytophagia</taxon>
        <taxon>Cytophagales</taxon>
        <taxon>Leadbetterellaceae</taxon>
        <taxon>Leadbetterella</taxon>
    </lineage>
</organism>
<dbReference type="HOGENOM" id="CLU_055604_1_1_10"/>
<accession>E4RYQ6</accession>
<dbReference type="KEGG" id="lby:Lbys_0656"/>
<gene>
    <name evidence="6" type="ordered locus">Lbys_0656</name>
</gene>
<dbReference type="RefSeq" id="WP_013407470.1">
    <property type="nucleotide sequence ID" value="NC_014655.1"/>
</dbReference>
<dbReference type="Proteomes" id="UP000007435">
    <property type="component" value="Chromosome"/>
</dbReference>
<reference evidence="6 7" key="2">
    <citation type="journal article" date="2011" name="Stand. Genomic Sci.">
        <title>Complete genome sequence of Leadbetterella byssophila type strain (4M15).</title>
        <authorList>
            <person name="Abt B."/>
            <person name="Teshima H."/>
            <person name="Lucas S."/>
            <person name="Lapidus A."/>
            <person name="Del Rio T.G."/>
            <person name="Nolan M."/>
            <person name="Tice H."/>
            <person name="Cheng J.F."/>
            <person name="Pitluck S."/>
            <person name="Liolios K."/>
            <person name="Pagani I."/>
            <person name="Ivanova N."/>
            <person name="Mavromatis K."/>
            <person name="Pati A."/>
            <person name="Tapia R."/>
            <person name="Han C."/>
            <person name="Goodwin L."/>
            <person name="Chen A."/>
            <person name="Palaniappan K."/>
            <person name="Land M."/>
            <person name="Hauser L."/>
            <person name="Chang Y.J."/>
            <person name="Jeffries C.D."/>
            <person name="Rohde M."/>
            <person name="Goker M."/>
            <person name="Tindall B.J."/>
            <person name="Detter J.C."/>
            <person name="Woyke T."/>
            <person name="Bristow J."/>
            <person name="Eisen J.A."/>
            <person name="Markowitz V."/>
            <person name="Hugenholtz P."/>
            <person name="Klenk H.P."/>
            <person name="Kyrpides N.C."/>
        </authorList>
    </citation>
    <scope>NUCLEOTIDE SEQUENCE [LARGE SCALE GENOMIC DNA]</scope>
    <source>
        <strain evidence="7">DSM 17132 / JCM 16389 / KACC 11308 / NBRC 106382 / 4M15</strain>
    </source>
</reference>
<dbReference type="OrthoDB" id="9800276at2"/>
<feature type="transmembrane region" description="Helical" evidence="4">
    <location>
        <begin position="264"/>
        <end position="282"/>
    </location>
</feature>
<keyword evidence="4" id="KW-0812">Transmembrane</keyword>
<feature type="transmembrane region" description="Helical" evidence="4">
    <location>
        <begin position="294"/>
        <end position="315"/>
    </location>
</feature>
<comment type="similarity">
    <text evidence="1">Belongs to the glycosyltransferase 2 family.</text>
</comment>